<dbReference type="KEGG" id="gbm:Gbem_1092"/>
<keyword evidence="2" id="KW-0732">Signal</keyword>
<evidence type="ECO:0000256" key="1">
    <source>
        <dbReference type="SAM" id="MobiDB-lite"/>
    </source>
</evidence>
<dbReference type="Pfam" id="PF12779">
    <property type="entry name" value="WXXGXW"/>
    <property type="match status" value="1"/>
</dbReference>
<proteinExistence type="predicted"/>
<feature type="region of interest" description="Disordered" evidence="1">
    <location>
        <begin position="158"/>
        <end position="180"/>
    </location>
</feature>
<dbReference type="RefSeq" id="WP_012529525.1">
    <property type="nucleotide sequence ID" value="NC_011146.1"/>
</dbReference>
<feature type="signal peptide" evidence="2">
    <location>
        <begin position="1"/>
        <end position="23"/>
    </location>
</feature>
<evidence type="ECO:0000313" key="3">
    <source>
        <dbReference type="EMBL" id="ACH38112.1"/>
    </source>
</evidence>
<protein>
    <submittedName>
        <fullName evidence="3">Uncharacterized protein</fullName>
    </submittedName>
</protein>
<evidence type="ECO:0000256" key="2">
    <source>
        <dbReference type="SAM" id="SignalP"/>
    </source>
</evidence>
<reference evidence="3 4" key="1">
    <citation type="submission" date="2008-07" db="EMBL/GenBank/DDBJ databases">
        <title>Complete sequence of Geobacter bemidjiensis BEM.</title>
        <authorList>
            <consortium name="US DOE Joint Genome Institute"/>
            <person name="Lucas S."/>
            <person name="Copeland A."/>
            <person name="Lapidus A."/>
            <person name="Glavina del Rio T."/>
            <person name="Dalin E."/>
            <person name="Tice H."/>
            <person name="Bruce D."/>
            <person name="Goodwin L."/>
            <person name="Pitluck S."/>
            <person name="Kiss H."/>
            <person name="Brettin T."/>
            <person name="Detter J.C."/>
            <person name="Han C."/>
            <person name="Kuske C.R."/>
            <person name="Schmutz J."/>
            <person name="Larimer F."/>
            <person name="Land M."/>
            <person name="Hauser L."/>
            <person name="Kyrpides N."/>
            <person name="Lykidis A."/>
            <person name="Lovley D."/>
            <person name="Richardson P."/>
        </authorList>
    </citation>
    <scope>NUCLEOTIDE SEQUENCE [LARGE SCALE GENOMIC DNA]</scope>
    <source>
        <strain evidence="4">ATCC BAA-1014 / DSM 16622 / JCM 12645 / Bem</strain>
    </source>
</reference>
<keyword evidence="4" id="KW-1185">Reference proteome</keyword>
<dbReference type="Proteomes" id="UP000008825">
    <property type="component" value="Chromosome"/>
</dbReference>
<feature type="region of interest" description="Disordered" evidence="1">
    <location>
        <begin position="42"/>
        <end position="68"/>
    </location>
</feature>
<dbReference type="HOGENOM" id="CLU_1494176_0_0_7"/>
<dbReference type="EMBL" id="CP001124">
    <property type="protein sequence ID" value="ACH38112.1"/>
    <property type="molecule type" value="Genomic_DNA"/>
</dbReference>
<dbReference type="OrthoDB" id="5396420at2"/>
<gene>
    <name evidence="3" type="ordered locus">Gbem_1092</name>
</gene>
<name>B5EH10_CITBB</name>
<reference evidence="3 4" key="2">
    <citation type="journal article" date="2010" name="BMC Genomics">
        <title>The genome of Geobacter bemidjiensis, exemplar for the subsurface clade of Geobacter species that predominate in Fe(III)-reducing subsurface environments.</title>
        <authorList>
            <person name="Aklujkar M."/>
            <person name="Young N.D."/>
            <person name="Holmes D."/>
            <person name="Chavan M."/>
            <person name="Risso C."/>
            <person name="Kiss H.E."/>
            <person name="Han C.S."/>
            <person name="Land M.L."/>
            <person name="Lovley D.R."/>
        </authorList>
    </citation>
    <scope>NUCLEOTIDE SEQUENCE [LARGE SCALE GENOMIC DNA]</scope>
    <source>
        <strain evidence="4">ATCC BAA-1014 / DSM 16622 / JCM 12645 / Bem</strain>
    </source>
</reference>
<feature type="chain" id="PRO_5002829779" evidence="2">
    <location>
        <begin position="24"/>
        <end position="180"/>
    </location>
</feature>
<accession>B5EH10</accession>
<dbReference type="STRING" id="404380.Gbem_1092"/>
<sequence length="180" mass="21032">MNRHGCTVVAALLVLSSSGPARGAFYTYYPYQMYEEYHRRYTEPRQPEPQVNGRRDAEGVKQPQPVKPAAKPAPEFLFPERLGVGVAVGVPQDLFYLPQGYYLWRQGGWYHSSSYDGPWGMVRKGEVPAQLVKYDLATMRELRNQEYRRYWEEREKYRGKRFRPARKPSLLSKEPGKRPN</sequence>
<evidence type="ECO:0000313" key="4">
    <source>
        <dbReference type="Proteomes" id="UP000008825"/>
    </source>
</evidence>
<organism evidence="3 4">
    <name type="scientific">Citrifermentans bemidjiense (strain ATCC BAA-1014 / DSM 16622 / JCM 12645 / Bem)</name>
    <name type="common">Geobacter bemidjiensis</name>
    <dbReference type="NCBI Taxonomy" id="404380"/>
    <lineage>
        <taxon>Bacteria</taxon>
        <taxon>Pseudomonadati</taxon>
        <taxon>Thermodesulfobacteriota</taxon>
        <taxon>Desulfuromonadia</taxon>
        <taxon>Geobacterales</taxon>
        <taxon>Geobacteraceae</taxon>
        <taxon>Citrifermentans</taxon>
    </lineage>
</organism>
<dbReference type="InterPro" id="IPR024447">
    <property type="entry name" value="YXWGXW_rpt"/>
</dbReference>
<dbReference type="AlphaFoldDB" id="B5EH10"/>